<keyword evidence="9" id="KW-0902">Two-component regulatory system</keyword>
<evidence type="ECO:0000256" key="3">
    <source>
        <dbReference type="ARBA" id="ARBA00022553"/>
    </source>
</evidence>
<dbReference type="EC" id="2.7.13.3" evidence="2"/>
<dbReference type="InterPro" id="IPR052162">
    <property type="entry name" value="Sensor_kinase/Photoreceptor"/>
</dbReference>
<sequence length="798" mass="90209">MSNDYGIALADSASFEQMEETMMNQSPDLRTSTIPQPTAGPLRGSEPMFGAAFEYAAIGMALISIDGLWIRVNSCFSAITGYSRDELLYTNIHDISLAEDVEHHKTCMEQLLSGTIESYQLEKRFAHKSGAVVMAELSMSLVRDTFGSPLYYVAQIKDISQRKLMEQRLAESEQRYKSLIAHNPAGILTCDMNGLIVSLNPAMERILGYTELEMAGYTINRFFNKTDIEGAEACWFLLETDNYMLQVEHKNGDIIDLGLKNVPIIVNDTMEGVYIIARDITQHNKDRESLRIAQQDLRETLRRQQGMTFKFRLIQDEFIHTLCDGELLHRLGYKPGDMLGNSLQQIWPEPLASTMDSYYRRAWNGEENVMYETTFRSITYLTSLRPISERGYVFEVIGSSVDITERKRMEVELCETKELLESFINNTTDAICVTDVQERVLSVNAAYERVFGWKAEELIGRRLPIYPSFLEEQRLEIYTSLREGRQISALETVRERKDGSIINVSVTKTPIKNEEGDIIAFAGITRDITERKRTEELLRKSDKLSVAGQLAAGLAHEIRNPLTSLRGFLQLLQNEMQSKQYYFEIMLSELDRINFIVSEFLVIAKPEAIQYKRSSLANILQSVIALLETQALLCNVELSLEIEEAIPELICSEKHLKQLFINLVKNAIEAIQKGGIIRLAVSMQDASHIRVRTRDNGCGIPDERVRQLGEPFYTTKEKGTGLGLMMCFKIVEAHKGTMHIESEIGVGTTIDVLLPVQLDLEAAGHTAVQPPFGRGQEKRKTETRSNPEPLTAAGPFAL</sequence>
<dbReference type="PANTHER" id="PTHR43304:SF1">
    <property type="entry name" value="PAC DOMAIN-CONTAINING PROTEIN"/>
    <property type="match status" value="1"/>
</dbReference>
<dbReference type="GO" id="GO:0005524">
    <property type="term" value="F:ATP binding"/>
    <property type="evidence" value="ECO:0007669"/>
    <property type="project" value="UniProtKB-KW"/>
</dbReference>
<evidence type="ECO:0000256" key="2">
    <source>
        <dbReference type="ARBA" id="ARBA00012438"/>
    </source>
</evidence>
<gene>
    <name evidence="14" type="ORF">B5M42_01470</name>
</gene>
<reference evidence="14 15" key="1">
    <citation type="submission" date="2017-03" db="EMBL/GenBank/DDBJ databases">
        <title>Isolation of Levoglucosan Utilizing Bacteria.</title>
        <authorList>
            <person name="Arya A.S."/>
        </authorList>
    </citation>
    <scope>NUCLEOTIDE SEQUENCE [LARGE SCALE GENOMIC DNA]</scope>
    <source>
        <strain evidence="14 15">MEC069</strain>
    </source>
</reference>
<dbReference type="InterPro" id="IPR003661">
    <property type="entry name" value="HisK_dim/P_dom"/>
</dbReference>
<dbReference type="Pfam" id="PF00989">
    <property type="entry name" value="PAS"/>
    <property type="match status" value="1"/>
</dbReference>
<dbReference type="InterPro" id="IPR036890">
    <property type="entry name" value="HATPase_C_sf"/>
</dbReference>
<dbReference type="InterPro" id="IPR004358">
    <property type="entry name" value="Sig_transdc_His_kin-like_C"/>
</dbReference>
<feature type="domain" description="PAS" evidence="12">
    <location>
        <begin position="172"/>
        <end position="229"/>
    </location>
</feature>
<dbReference type="SUPFAM" id="SSF55785">
    <property type="entry name" value="PYP-like sensor domain (PAS domain)"/>
    <property type="match status" value="4"/>
</dbReference>
<keyword evidence="5" id="KW-0547">Nucleotide-binding</keyword>
<dbReference type="SUPFAM" id="SSF47384">
    <property type="entry name" value="Homodimeric domain of signal transducing histidine kinase"/>
    <property type="match status" value="1"/>
</dbReference>
<name>A0A4Y8QAK2_9BACL</name>
<dbReference type="Pfam" id="PF00512">
    <property type="entry name" value="HisKA"/>
    <property type="match status" value="1"/>
</dbReference>
<evidence type="ECO:0000256" key="4">
    <source>
        <dbReference type="ARBA" id="ARBA00022679"/>
    </source>
</evidence>
<dbReference type="InterPro" id="IPR013656">
    <property type="entry name" value="PAS_4"/>
</dbReference>
<dbReference type="Pfam" id="PF02518">
    <property type="entry name" value="HATPase_c"/>
    <property type="match status" value="1"/>
</dbReference>
<dbReference type="InterPro" id="IPR000700">
    <property type="entry name" value="PAS-assoc_C"/>
</dbReference>
<dbReference type="AlphaFoldDB" id="A0A4Y8QAK2"/>
<dbReference type="PANTHER" id="PTHR43304">
    <property type="entry name" value="PHYTOCHROME-LIKE PROTEIN CPH1"/>
    <property type="match status" value="1"/>
</dbReference>
<feature type="domain" description="Histidine kinase" evidence="11">
    <location>
        <begin position="553"/>
        <end position="758"/>
    </location>
</feature>
<dbReference type="Proteomes" id="UP000298246">
    <property type="component" value="Unassembled WGS sequence"/>
</dbReference>
<dbReference type="PROSITE" id="PS50112">
    <property type="entry name" value="PAS"/>
    <property type="match status" value="3"/>
</dbReference>
<feature type="domain" description="PAS" evidence="12">
    <location>
        <begin position="45"/>
        <end position="115"/>
    </location>
</feature>
<dbReference type="InterPro" id="IPR035965">
    <property type="entry name" value="PAS-like_dom_sf"/>
</dbReference>
<dbReference type="Gene3D" id="3.30.450.20">
    <property type="entry name" value="PAS domain"/>
    <property type="match status" value="4"/>
</dbReference>
<feature type="domain" description="PAC" evidence="13">
    <location>
        <begin position="488"/>
        <end position="540"/>
    </location>
</feature>
<keyword evidence="3" id="KW-0597">Phosphoprotein</keyword>
<dbReference type="SMART" id="SM00388">
    <property type="entry name" value="HisKA"/>
    <property type="match status" value="1"/>
</dbReference>
<keyword evidence="7" id="KW-0067">ATP-binding</keyword>
<evidence type="ECO:0000256" key="8">
    <source>
        <dbReference type="ARBA" id="ARBA00022969"/>
    </source>
</evidence>
<dbReference type="EMBL" id="MYFO01000001">
    <property type="protein sequence ID" value="TFE91933.1"/>
    <property type="molecule type" value="Genomic_DNA"/>
</dbReference>
<dbReference type="Pfam" id="PF08448">
    <property type="entry name" value="PAS_4"/>
    <property type="match status" value="1"/>
</dbReference>
<dbReference type="InterPro" id="IPR013767">
    <property type="entry name" value="PAS_fold"/>
</dbReference>
<evidence type="ECO:0000313" key="15">
    <source>
        <dbReference type="Proteomes" id="UP000298246"/>
    </source>
</evidence>
<evidence type="ECO:0000259" key="11">
    <source>
        <dbReference type="PROSITE" id="PS50109"/>
    </source>
</evidence>
<evidence type="ECO:0000256" key="9">
    <source>
        <dbReference type="ARBA" id="ARBA00023012"/>
    </source>
</evidence>
<protein>
    <recommendedName>
        <fullName evidence="2">histidine kinase</fullName>
        <ecNumber evidence="2">2.7.13.3</ecNumber>
    </recommendedName>
</protein>
<dbReference type="RefSeq" id="WP_134748923.1">
    <property type="nucleotide sequence ID" value="NZ_MYFO02000001.1"/>
</dbReference>
<evidence type="ECO:0000256" key="1">
    <source>
        <dbReference type="ARBA" id="ARBA00000085"/>
    </source>
</evidence>
<dbReference type="OrthoDB" id="9815750at2"/>
<dbReference type="CDD" id="cd00075">
    <property type="entry name" value="HATPase"/>
    <property type="match status" value="1"/>
</dbReference>
<dbReference type="CDD" id="cd00082">
    <property type="entry name" value="HisKA"/>
    <property type="match status" value="1"/>
</dbReference>
<evidence type="ECO:0000259" key="13">
    <source>
        <dbReference type="PROSITE" id="PS50113"/>
    </source>
</evidence>
<dbReference type="SMART" id="SM00086">
    <property type="entry name" value="PAC"/>
    <property type="match status" value="3"/>
</dbReference>
<evidence type="ECO:0000256" key="10">
    <source>
        <dbReference type="SAM" id="MobiDB-lite"/>
    </source>
</evidence>
<dbReference type="Gene3D" id="3.30.565.10">
    <property type="entry name" value="Histidine kinase-like ATPase, C-terminal domain"/>
    <property type="match status" value="1"/>
</dbReference>
<dbReference type="SUPFAM" id="SSF55874">
    <property type="entry name" value="ATPase domain of HSP90 chaperone/DNA topoisomerase II/histidine kinase"/>
    <property type="match status" value="1"/>
</dbReference>
<dbReference type="InterPro" id="IPR003594">
    <property type="entry name" value="HATPase_dom"/>
</dbReference>
<dbReference type="NCBIfam" id="TIGR00229">
    <property type="entry name" value="sensory_box"/>
    <property type="match status" value="4"/>
</dbReference>
<dbReference type="SMART" id="SM00091">
    <property type="entry name" value="PAS"/>
    <property type="match status" value="3"/>
</dbReference>
<dbReference type="Pfam" id="PF13426">
    <property type="entry name" value="PAS_9"/>
    <property type="match status" value="2"/>
</dbReference>
<dbReference type="GO" id="GO:0030435">
    <property type="term" value="P:sporulation resulting in formation of a cellular spore"/>
    <property type="evidence" value="ECO:0007669"/>
    <property type="project" value="UniProtKB-KW"/>
</dbReference>
<feature type="compositionally biased region" description="Basic and acidic residues" evidence="10">
    <location>
        <begin position="775"/>
        <end position="785"/>
    </location>
</feature>
<keyword evidence="8" id="KW-0749">Sporulation</keyword>
<evidence type="ECO:0000256" key="5">
    <source>
        <dbReference type="ARBA" id="ARBA00022741"/>
    </source>
</evidence>
<evidence type="ECO:0000313" key="14">
    <source>
        <dbReference type="EMBL" id="TFE91933.1"/>
    </source>
</evidence>
<dbReference type="InterPro" id="IPR001610">
    <property type="entry name" value="PAC"/>
</dbReference>
<dbReference type="InterPro" id="IPR005467">
    <property type="entry name" value="His_kinase_dom"/>
</dbReference>
<dbReference type="Gene3D" id="1.10.287.130">
    <property type="match status" value="1"/>
</dbReference>
<comment type="catalytic activity">
    <reaction evidence="1">
        <text>ATP + protein L-histidine = ADP + protein N-phospho-L-histidine.</text>
        <dbReference type="EC" id="2.7.13.3"/>
    </reaction>
</comment>
<evidence type="ECO:0000259" key="12">
    <source>
        <dbReference type="PROSITE" id="PS50112"/>
    </source>
</evidence>
<dbReference type="GO" id="GO:0000155">
    <property type="term" value="F:phosphorelay sensor kinase activity"/>
    <property type="evidence" value="ECO:0007669"/>
    <property type="project" value="InterPro"/>
</dbReference>
<dbReference type="InterPro" id="IPR036097">
    <property type="entry name" value="HisK_dim/P_sf"/>
</dbReference>
<dbReference type="GO" id="GO:0006355">
    <property type="term" value="P:regulation of DNA-templated transcription"/>
    <property type="evidence" value="ECO:0007669"/>
    <property type="project" value="InterPro"/>
</dbReference>
<feature type="domain" description="PAC" evidence="13">
    <location>
        <begin position="119"/>
        <end position="171"/>
    </location>
</feature>
<dbReference type="SMART" id="SM00387">
    <property type="entry name" value="HATPase_c"/>
    <property type="match status" value="1"/>
</dbReference>
<dbReference type="PROSITE" id="PS50113">
    <property type="entry name" value="PAC"/>
    <property type="match status" value="2"/>
</dbReference>
<dbReference type="PROSITE" id="PS50109">
    <property type="entry name" value="HIS_KIN"/>
    <property type="match status" value="1"/>
</dbReference>
<proteinExistence type="predicted"/>
<comment type="caution">
    <text evidence="14">The sequence shown here is derived from an EMBL/GenBank/DDBJ whole genome shotgun (WGS) entry which is preliminary data.</text>
</comment>
<dbReference type="InterPro" id="IPR000014">
    <property type="entry name" value="PAS"/>
</dbReference>
<dbReference type="CDD" id="cd00130">
    <property type="entry name" value="PAS"/>
    <property type="match status" value="3"/>
</dbReference>
<keyword evidence="6" id="KW-0418">Kinase</keyword>
<evidence type="ECO:0000256" key="7">
    <source>
        <dbReference type="ARBA" id="ARBA00022840"/>
    </source>
</evidence>
<keyword evidence="4" id="KW-0808">Transferase</keyword>
<evidence type="ECO:0000256" key="6">
    <source>
        <dbReference type="ARBA" id="ARBA00022777"/>
    </source>
</evidence>
<dbReference type="FunFam" id="1.10.287.130:FF:000040">
    <property type="entry name" value="PAS domain-containing sensor histidine kinase"/>
    <property type="match status" value="1"/>
</dbReference>
<keyword evidence="15" id="KW-1185">Reference proteome</keyword>
<feature type="domain" description="PAS" evidence="12">
    <location>
        <begin position="416"/>
        <end position="488"/>
    </location>
</feature>
<dbReference type="PRINTS" id="PR00344">
    <property type="entry name" value="BCTRLSENSOR"/>
</dbReference>
<accession>A0A4Y8QAK2</accession>
<organism evidence="14 15">
    <name type="scientific">Paenibacillus athensensis</name>
    <dbReference type="NCBI Taxonomy" id="1967502"/>
    <lineage>
        <taxon>Bacteria</taxon>
        <taxon>Bacillati</taxon>
        <taxon>Bacillota</taxon>
        <taxon>Bacilli</taxon>
        <taxon>Bacillales</taxon>
        <taxon>Paenibacillaceae</taxon>
        <taxon>Paenibacillus</taxon>
    </lineage>
</organism>
<feature type="region of interest" description="Disordered" evidence="10">
    <location>
        <begin position="765"/>
        <end position="798"/>
    </location>
</feature>